<sequence length="224" mass="25178">MSTDRQLNSCRQYPMDVPSWHPANQDSDALRRLAMSGGDRPKRTEFKDVDTLTELEREMVVTDANAVQDGGRGLLDPSDRLYLVEQTLLEQEATNREQRERFNALQTFRSKALEVQARKTSMPELVGLQKPLVFTKMVKPMVVVVPKAKKRTLKMAEKNVGTKKRKTGRTGTCVGLKLKAKAARDDRESDVAIDRQRENEHDALGALGDSSTIAKLVDDYSSDD</sequence>
<evidence type="ECO:0000313" key="2">
    <source>
        <dbReference type="EnsemblProtists" id="HpaP807820"/>
    </source>
</evidence>
<organism evidence="2 3">
    <name type="scientific">Hyaloperonospora arabidopsidis (strain Emoy2)</name>
    <name type="common">Downy mildew agent</name>
    <name type="synonym">Peronospora arabidopsidis</name>
    <dbReference type="NCBI Taxonomy" id="559515"/>
    <lineage>
        <taxon>Eukaryota</taxon>
        <taxon>Sar</taxon>
        <taxon>Stramenopiles</taxon>
        <taxon>Oomycota</taxon>
        <taxon>Peronosporomycetes</taxon>
        <taxon>Peronosporales</taxon>
        <taxon>Peronosporaceae</taxon>
        <taxon>Hyaloperonospora</taxon>
    </lineage>
</organism>
<accession>M4BN33</accession>
<dbReference type="AlphaFoldDB" id="M4BN33"/>
<feature type="region of interest" description="Disordered" evidence="1">
    <location>
        <begin position="186"/>
        <end position="205"/>
    </location>
</feature>
<name>M4BN33_HYAAE</name>
<dbReference type="EMBL" id="JH598440">
    <property type="status" value="NOT_ANNOTATED_CDS"/>
    <property type="molecule type" value="Genomic_DNA"/>
</dbReference>
<dbReference type="VEuPathDB" id="FungiDB:HpaG807820"/>
<proteinExistence type="predicted"/>
<feature type="compositionally biased region" description="Polar residues" evidence="1">
    <location>
        <begin position="1"/>
        <end position="11"/>
    </location>
</feature>
<keyword evidence="3" id="KW-1185">Reference proteome</keyword>
<feature type="region of interest" description="Disordered" evidence="1">
    <location>
        <begin position="1"/>
        <end position="27"/>
    </location>
</feature>
<dbReference type="eggNOG" id="ENOG502SF6M">
    <property type="taxonomic scope" value="Eukaryota"/>
</dbReference>
<dbReference type="InParanoid" id="M4BN33"/>
<evidence type="ECO:0000256" key="1">
    <source>
        <dbReference type="SAM" id="MobiDB-lite"/>
    </source>
</evidence>
<dbReference type="Proteomes" id="UP000011713">
    <property type="component" value="Unassembled WGS sequence"/>
</dbReference>
<protein>
    <submittedName>
        <fullName evidence="2">Uncharacterized protein</fullName>
    </submittedName>
</protein>
<feature type="compositionally biased region" description="Basic and acidic residues" evidence="1">
    <location>
        <begin position="186"/>
        <end position="203"/>
    </location>
</feature>
<reference evidence="2" key="2">
    <citation type="submission" date="2015-06" db="UniProtKB">
        <authorList>
            <consortium name="EnsemblProtists"/>
        </authorList>
    </citation>
    <scope>IDENTIFICATION</scope>
    <source>
        <strain evidence="2">Emoy2</strain>
    </source>
</reference>
<reference evidence="3" key="1">
    <citation type="journal article" date="2010" name="Science">
        <title>Signatures of adaptation to obligate biotrophy in the Hyaloperonospora arabidopsidis genome.</title>
        <authorList>
            <person name="Baxter L."/>
            <person name="Tripathy S."/>
            <person name="Ishaque N."/>
            <person name="Boot N."/>
            <person name="Cabral A."/>
            <person name="Kemen E."/>
            <person name="Thines M."/>
            <person name="Ah-Fong A."/>
            <person name="Anderson R."/>
            <person name="Badejoko W."/>
            <person name="Bittner-Eddy P."/>
            <person name="Boore J.L."/>
            <person name="Chibucos M.C."/>
            <person name="Coates M."/>
            <person name="Dehal P."/>
            <person name="Delehaunty K."/>
            <person name="Dong S."/>
            <person name="Downton P."/>
            <person name="Dumas B."/>
            <person name="Fabro G."/>
            <person name="Fronick C."/>
            <person name="Fuerstenberg S.I."/>
            <person name="Fulton L."/>
            <person name="Gaulin E."/>
            <person name="Govers F."/>
            <person name="Hughes L."/>
            <person name="Humphray S."/>
            <person name="Jiang R.H."/>
            <person name="Judelson H."/>
            <person name="Kamoun S."/>
            <person name="Kyung K."/>
            <person name="Meijer H."/>
            <person name="Minx P."/>
            <person name="Morris P."/>
            <person name="Nelson J."/>
            <person name="Phuntumart V."/>
            <person name="Qutob D."/>
            <person name="Rehmany A."/>
            <person name="Rougon-Cardoso A."/>
            <person name="Ryden P."/>
            <person name="Torto-Alalibo T."/>
            <person name="Studholme D."/>
            <person name="Wang Y."/>
            <person name="Win J."/>
            <person name="Wood J."/>
            <person name="Clifton S.W."/>
            <person name="Rogers J."/>
            <person name="Van den Ackerveken G."/>
            <person name="Jones J.D."/>
            <person name="McDowell J.M."/>
            <person name="Beynon J."/>
            <person name="Tyler B.M."/>
        </authorList>
    </citation>
    <scope>NUCLEOTIDE SEQUENCE [LARGE SCALE GENOMIC DNA]</scope>
    <source>
        <strain evidence="3">Emoy2</strain>
    </source>
</reference>
<dbReference type="EnsemblProtists" id="HpaT807820">
    <property type="protein sequence ID" value="HpaP807820"/>
    <property type="gene ID" value="HpaG807820"/>
</dbReference>
<dbReference type="HOGENOM" id="CLU_1279883_0_0_1"/>
<evidence type="ECO:0000313" key="3">
    <source>
        <dbReference type="Proteomes" id="UP000011713"/>
    </source>
</evidence>